<evidence type="ECO:0000313" key="2">
    <source>
        <dbReference type="Proteomes" id="UP000307790"/>
    </source>
</evidence>
<organism evidence="1 2">
    <name type="scientific">Thalassotalea litorea</name>
    <dbReference type="NCBI Taxonomy" id="2020715"/>
    <lineage>
        <taxon>Bacteria</taxon>
        <taxon>Pseudomonadati</taxon>
        <taxon>Pseudomonadota</taxon>
        <taxon>Gammaproteobacteria</taxon>
        <taxon>Alteromonadales</taxon>
        <taxon>Colwelliaceae</taxon>
        <taxon>Thalassotalea</taxon>
    </lineage>
</organism>
<dbReference type="GO" id="GO:0015035">
    <property type="term" value="F:protein-disulfide reductase activity"/>
    <property type="evidence" value="ECO:0007669"/>
    <property type="project" value="InterPro"/>
</dbReference>
<proteinExistence type="predicted"/>
<dbReference type="AlphaFoldDB" id="A0A5R9IKL9"/>
<reference evidence="1 2" key="1">
    <citation type="submission" date="2019-05" db="EMBL/GenBank/DDBJ databases">
        <title>Genome sequences of Thalassotalea litorea 1K03283.</title>
        <authorList>
            <person name="Zhang D."/>
        </authorList>
    </citation>
    <scope>NUCLEOTIDE SEQUENCE [LARGE SCALE GENOMIC DNA]</scope>
    <source>
        <strain evidence="1 2">MCCC 1K03283</strain>
    </source>
</reference>
<name>A0A5R9IKL9_9GAMM</name>
<dbReference type="EMBL" id="VCBC01000008">
    <property type="protein sequence ID" value="TLU65129.1"/>
    <property type="molecule type" value="Genomic_DNA"/>
</dbReference>
<dbReference type="Pfam" id="PF04134">
    <property type="entry name" value="DCC1-like"/>
    <property type="match status" value="1"/>
</dbReference>
<dbReference type="InterPro" id="IPR044691">
    <property type="entry name" value="DCC1_Trx"/>
</dbReference>
<gene>
    <name evidence="1" type="ORF">FE810_09385</name>
</gene>
<keyword evidence="2" id="KW-1185">Reference proteome</keyword>
<dbReference type="OrthoDB" id="5294764at2"/>
<comment type="caution">
    <text evidence="1">The sequence shown here is derived from an EMBL/GenBank/DDBJ whole genome shotgun (WGS) entry which is preliminary data.</text>
</comment>
<evidence type="ECO:0000313" key="1">
    <source>
        <dbReference type="EMBL" id="TLU65129.1"/>
    </source>
</evidence>
<dbReference type="InterPro" id="IPR007263">
    <property type="entry name" value="DCC1-like"/>
</dbReference>
<dbReference type="PANTHER" id="PTHR34290">
    <property type="entry name" value="SI:CH73-390P7.2"/>
    <property type="match status" value="1"/>
</dbReference>
<accession>A0A5R9IKL9</accession>
<dbReference type="PANTHER" id="PTHR34290:SF2">
    <property type="entry name" value="OS04G0668800 PROTEIN"/>
    <property type="match status" value="1"/>
</dbReference>
<protein>
    <submittedName>
        <fullName evidence="1">DUF393 domain-containing protein</fullName>
    </submittedName>
</protein>
<dbReference type="RefSeq" id="WP_138319799.1">
    <property type="nucleotide sequence ID" value="NZ_VCBC01000008.1"/>
</dbReference>
<sequence length="133" mass="15358">MKLKIYYDGHCPLCVQEMRSLQGKNTANAIYFVDINRLDFSELYPHIDVDKAKAILHGEDDAGNLMYGLDVTYRAWSLVGEKWRVAPLRWPIIRSGADKAYLMFAKHRFKISRWLTGQERLDCSACADLNKSE</sequence>
<dbReference type="Proteomes" id="UP000307790">
    <property type="component" value="Unassembled WGS sequence"/>
</dbReference>